<feature type="transmembrane region" description="Helical" evidence="1">
    <location>
        <begin position="6"/>
        <end position="24"/>
    </location>
</feature>
<feature type="transmembrane region" description="Helical" evidence="1">
    <location>
        <begin position="36"/>
        <end position="66"/>
    </location>
</feature>
<evidence type="ECO:0000256" key="1">
    <source>
        <dbReference type="SAM" id="Phobius"/>
    </source>
</evidence>
<evidence type="ECO:0000313" key="3">
    <source>
        <dbReference type="Proteomes" id="UP000642070"/>
    </source>
</evidence>
<protein>
    <recommendedName>
        <fullName evidence="4">DUF4118 domain-containing protein</fullName>
    </recommendedName>
</protein>
<dbReference type="AlphaFoldDB" id="A0A917X6R0"/>
<dbReference type="RefSeq" id="WP_190256947.1">
    <property type="nucleotide sequence ID" value="NZ_BMPI01000085.1"/>
</dbReference>
<evidence type="ECO:0000313" key="2">
    <source>
        <dbReference type="EMBL" id="GGM80784.1"/>
    </source>
</evidence>
<gene>
    <name evidence="2" type="ORF">GCM10007977_097840</name>
</gene>
<evidence type="ECO:0008006" key="4">
    <source>
        <dbReference type="Google" id="ProtNLM"/>
    </source>
</evidence>
<comment type="caution">
    <text evidence="2">The sequence shown here is derived from an EMBL/GenBank/DDBJ whole genome shotgun (WGS) entry which is preliminary data.</text>
</comment>
<dbReference type="EMBL" id="BMPI01000085">
    <property type="protein sequence ID" value="GGM80784.1"/>
    <property type="molecule type" value="Genomic_DNA"/>
</dbReference>
<accession>A0A917X6R0</accession>
<keyword evidence="1" id="KW-1133">Transmembrane helix</keyword>
<keyword evidence="1" id="KW-0472">Membrane</keyword>
<reference evidence="2" key="2">
    <citation type="submission" date="2020-09" db="EMBL/GenBank/DDBJ databases">
        <authorList>
            <person name="Sun Q."/>
            <person name="Ohkuma M."/>
        </authorList>
    </citation>
    <scope>NUCLEOTIDE SEQUENCE</scope>
    <source>
        <strain evidence="2">JCM 19831</strain>
    </source>
</reference>
<proteinExistence type="predicted"/>
<dbReference type="Proteomes" id="UP000642070">
    <property type="component" value="Unassembled WGS sequence"/>
</dbReference>
<sequence>MKLPTSIGVALGAAGVVTTALLAAGWTAPPEHTARLAALAAVVAVIGWVTSDLGAAAATAGIAWLLLNGFLINELGMVSWHGPSDALRLAVLAGAAVAGWAAARVPRHVHHRRELARMRAWIDGGGLVNVLAAKPVLTTTKKETPRG</sequence>
<name>A0A917X6R0_9ACTN</name>
<keyword evidence="3" id="KW-1185">Reference proteome</keyword>
<organism evidence="2 3">
    <name type="scientific">Dactylosporangium sucinum</name>
    <dbReference type="NCBI Taxonomy" id="1424081"/>
    <lineage>
        <taxon>Bacteria</taxon>
        <taxon>Bacillati</taxon>
        <taxon>Actinomycetota</taxon>
        <taxon>Actinomycetes</taxon>
        <taxon>Micromonosporales</taxon>
        <taxon>Micromonosporaceae</taxon>
        <taxon>Dactylosporangium</taxon>
    </lineage>
</organism>
<keyword evidence="1" id="KW-0812">Transmembrane</keyword>
<reference evidence="2" key="1">
    <citation type="journal article" date="2014" name="Int. J. Syst. Evol. Microbiol.">
        <title>Complete genome sequence of Corynebacterium casei LMG S-19264T (=DSM 44701T), isolated from a smear-ripened cheese.</title>
        <authorList>
            <consortium name="US DOE Joint Genome Institute (JGI-PGF)"/>
            <person name="Walter F."/>
            <person name="Albersmeier A."/>
            <person name="Kalinowski J."/>
            <person name="Ruckert C."/>
        </authorList>
    </citation>
    <scope>NUCLEOTIDE SEQUENCE</scope>
    <source>
        <strain evidence="2">JCM 19831</strain>
    </source>
</reference>